<accession>A0ABW2GLD6</accession>
<dbReference type="Pfam" id="PF14106">
    <property type="entry name" value="DUF4279"/>
    <property type="match status" value="1"/>
</dbReference>
<sequence>MQQPMTNPPMPDTKWSAGSLRIVSQTITVDEISAVLGIEPDDYFEHGSLEIACNPDTFRRKRSVWILKSGLDSDRWLQEHAEALVGRLGERRESLGRLAESCELELFLGFGSENGQGGCVLPARLLTEIGSLGLNVVLDLYPPDDIAQLDE</sequence>
<evidence type="ECO:0000313" key="1">
    <source>
        <dbReference type="EMBL" id="MFC7219687.1"/>
    </source>
</evidence>
<dbReference type="EMBL" id="JBHSZO010000023">
    <property type="protein sequence ID" value="MFC7219687.1"/>
    <property type="molecule type" value="Genomic_DNA"/>
</dbReference>
<organism evidence="1 2">
    <name type="scientific">Streptomyces polyrhachis</name>
    <dbReference type="NCBI Taxonomy" id="1282885"/>
    <lineage>
        <taxon>Bacteria</taxon>
        <taxon>Bacillati</taxon>
        <taxon>Actinomycetota</taxon>
        <taxon>Actinomycetes</taxon>
        <taxon>Kitasatosporales</taxon>
        <taxon>Streptomycetaceae</taxon>
        <taxon>Streptomyces</taxon>
    </lineage>
</organism>
<name>A0ABW2GLD6_9ACTN</name>
<reference evidence="2" key="1">
    <citation type="journal article" date="2019" name="Int. J. Syst. Evol. Microbiol.">
        <title>The Global Catalogue of Microorganisms (GCM) 10K type strain sequencing project: providing services to taxonomists for standard genome sequencing and annotation.</title>
        <authorList>
            <consortium name="The Broad Institute Genomics Platform"/>
            <consortium name="The Broad Institute Genome Sequencing Center for Infectious Disease"/>
            <person name="Wu L."/>
            <person name="Ma J."/>
        </authorList>
    </citation>
    <scope>NUCLEOTIDE SEQUENCE [LARGE SCALE GENOMIC DNA]</scope>
    <source>
        <strain evidence="2">CGMCC 1.13681</strain>
    </source>
</reference>
<dbReference type="InterPro" id="IPR025459">
    <property type="entry name" value="DUF4279"/>
</dbReference>
<dbReference type="RefSeq" id="WP_386415656.1">
    <property type="nucleotide sequence ID" value="NZ_JBHSZO010000023.1"/>
</dbReference>
<evidence type="ECO:0000313" key="2">
    <source>
        <dbReference type="Proteomes" id="UP001596413"/>
    </source>
</evidence>
<comment type="caution">
    <text evidence="1">The sequence shown here is derived from an EMBL/GenBank/DDBJ whole genome shotgun (WGS) entry which is preliminary data.</text>
</comment>
<keyword evidence="2" id="KW-1185">Reference proteome</keyword>
<dbReference type="Proteomes" id="UP001596413">
    <property type="component" value="Unassembled WGS sequence"/>
</dbReference>
<protein>
    <submittedName>
        <fullName evidence="1">DUF4279 domain-containing protein</fullName>
    </submittedName>
</protein>
<proteinExistence type="predicted"/>
<gene>
    <name evidence="1" type="ORF">ACFQLX_16180</name>
</gene>